<dbReference type="EMBL" id="BMOE01000019">
    <property type="protein sequence ID" value="GGJ87675.1"/>
    <property type="molecule type" value="Genomic_DNA"/>
</dbReference>
<evidence type="ECO:0000256" key="1">
    <source>
        <dbReference type="SAM" id="MobiDB-lite"/>
    </source>
</evidence>
<gene>
    <name evidence="3" type="ORF">GCM10008939_34740</name>
</gene>
<keyword evidence="2" id="KW-1133">Transmembrane helix</keyword>
<dbReference type="RefSeq" id="WP_188964577.1">
    <property type="nucleotide sequence ID" value="NZ_BMOE01000019.1"/>
</dbReference>
<keyword evidence="2" id="KW-0472">Membrane</keyword>
<evidence type="ECO:0000256" key="2">
    <source>
        <dbReference type="SAM" id="Phobius"/>
    </source>
</evidence>
<accession>A0A917UUT5</accession>
<reference evidence="3" key="2">
    <citation type="submission" date="2020-09" db="EMBL/GenBank/DDBJ databases">
        <authorList>
            <person name="Sun Q."/>
            <person name="Ohkuma M."/>
        </authorList>
    </citation>
    <scope>NUCLEOTIDE SEQUENCE</scope>
    <source>
        <strain evidence="3">JCM 14371</strain>
    </source>
</reference>
<keyword evidence="2" id="KW-0812">Transmembrane</keyword>
<evidence type="ECO:0000313" key="4">
    <source>
        <dbReference type="Proteomes" id="UP000635726"/>
    </source>
</evidence>
<feature type="transmembrane region" description="Helical" evidence="2">
    <location>
        <begin position="127"/>
        <end position="144"/>
    </location>
</feature>
<sequence>MTPPDAARPDPSGPPLGAPPSYSTRHTLTLALLTIPTALLHGGLGATDYTTSRALGTGYMLLAGLILVHGILLLIRYAEAHDAMHDPLPRTPMYATRHERLNHHTGLALHATAATTATLMAATHHTAAVHAIAAALSVLAATLHHRTRPT</sequence>
<protein>
    <submittedName>
        <fullName evidence="3">Uncharacterized protein</fullName>
    </submittedName>
</protein>
<feature type="transmembrane region" description="Helical" evidence="2">
    <location>
        <begin position="59"/>
        <end position="78"/>
    </location>
</feature>
<dbReference type="AlphaFoldDB" id="A0A917UUT5"/>
<reference evidence="3" key="1">
    <citation type="journal article" date="2014" name="Int. J. Syst. Evol. Microbiol.">
        <title>Complete genome sequence of Corynebacterium casei LMG S-19264T (=DSM 44701T), isolated from a smear-ripened cheese.</title>
        <authorList>
            <consortium name="US DOE Joint Genome Institute (JGI-PGF)"/>
            <person name="Walter F."/>
            <person name="Albersmeier A."/>
            <person name="Kalinowski J."/>
            <person name="Ruckert C."/>
        </authorList>
    </citation>
    <scope>NUCLEOTIDE SEQUENCE</scope>
    <source>
        <strain evidence="3">JCM 14371</strain>
    </source>
</reference>
<proteinExistence type="predicted"/>
<organism evidence="3 4">
    <name type="scientific">Deinococcus aquiradiocola</name>
    <dbReference type="NCBI Taxonomy" id="393059"/>
    <lineage>
        <taxon>Bacteria</taxon>
        <taxon>Thermotogati</taxon>
        <taxon>Deinococcota</taxon>
        <taxon>Deinococci</taxon>
        <taxon>Deinococcales</taxon>
        <taxon>Deinococcaceae</taxon>
        <taxon>Deinococcus</taxon>
    </lineage>
</organism>
<name>A0A917UUT5_9DEIO</name>
<dbReference type="Proteomes" id="UP000635726">
    <property type="component" value="Unassembled WGS sequence"/>
</dbReference>
<keyword evidence="4" id="KW-1185">Reference proteome</keyword>
<feature type="region of interest" description="Disordered" evidence="1">
    <location>
        <begin position="1"/>
        <end position="21"/>
    </location>
</feature>
<feature type="transmembrane region" description="Helical" evidence="2">
    <location>
        <begin position="28"/>
        <end position="47"/>
    </location>
</feature>
<evidence type="ECO:0000313" key="3">
    <source>
        <dbReference type="EMBL" id="GGJ87675.1"/>
    </source>
</evidence>
<comment type="caution">
    <text evidence="3">The sequence shown here is derived from an EMBL/GenBank/DDBJ whole genome shotgun (WGS) entry which is preliminary data.</text>
</comment>